<sequence length="164" mass="19265">MRFLIYISLLTLLSIVLFYSLNVGYYRGELYYYNLVNEGGLSSYLSSLFRFDLIVAILNFSLLVLSCIFLSKNKHNNFKFRFYTLTGYFLFNFTNSLVFAIKNYIRNYYDVFELNVFVVLLKTYGGVVNLVYITPLILSGAMMLLFMLFAKKGVIKYIERNDIF</sequence>
<organism evidence="2 3">
    <name type="scientific">Enterobacter hormaechei</name>
    <dbReference type="NCBI Taxonomy" id="158836"/>
    <lineage>
        <taxon>Bacteria</taxon>
        <taxon>Pseudomonadati</taxon>
        <taxon>Pseudomonadota</taxon>
        <taxon>Gammaproteobacteria</taxon>
        <taxon>Enterobacterales</taxon>
        <taxon>Enterobacteriaceae</taxon>
        <taxon>Enterobacter</taxon>
        <taxon>Enterobacter cloacae complex</taxon>
    </lineage>
</organism>
<proteinExistence type="predicted"/>
<evidence type="ECO:0000313" key="3">
    <source>
        <dbReference type="Proteomes" id="UP000077295"/>
    </source>
</evidence>
<feature type="transmembrane region" description="Helical" evidence="1">
    <location>
        <begin position="82"/>
        <end position="105"/>
    </location>
</feature>
<keyword evidence="1" id="KW-0472">Membrane</keyword>
<evidence type="ECO:0000256" key="1">
    <source>
        <dbReference type="SAM" id="Phobius"/>
    </source>
</evidence>
<comment type="caution">
    <text evidence="2">The sequence shown here is derived from an EMBL/GenBank/DDBJ whole genome shotgun (WGS) entry which is preliminary data.</text>
</comment>
<keyword evidence="1" id="KW-1133">Transmembrane helix</keyword>
<keyword evidence="1" id="KW-0812">Transmembrane</keyword>
<dbReference type="AlphaFoldDB" id="A0ABD7KYL3"/>
<feature type="transmembrane region" description="Helical" evidence="1">
    <location>
        <begin position="48"/>
        <end position="70"/>
    </location>
</feature>
<feature type="transmembrane region" description="Helical" evidence="1">
    <location>
        <begin position="7"/>
        <end position="28"/>
    </location>
</feature>
<feature type="transmembrane region" description="Helical" evidence="1">
    <location>
        <begin position="125"/>
        <end position="150"/>
    </location>
</feature>
<evidence type="ECO:0000313" key="2">
    <source>
        <dbReference type="EMBL" id="SAD98876.1"/>
    </source>
</evidence>
<accession>A0ABD7KYL3</accession>
<dbReference type="EMBL" id="FKEV01000004">
    <property type="protein sequence ID" value="SAD98876.1"/>
    <property type="molecule type" value="Genomic_DNA"/>
</dbReference>
<gene>
    <name evidence="2" type="ORF">SAMEA2273187_01520</name>
</gene>
<name>A0ABD7KYL3_9ENTR</name>
<dbReference type="Proteomes" id="UP000077295">
    <property type="component" value="Unassembled WGS sequence"/>
</dbReference>
<protein>
    <submittedName>
        <fullName evidence="2">Uncharacterized protein</fullName>
    </submittedName>
</protein>
<reference evidence="2 3" key="1">
    <citation type="submission" date="2016-03" db="EMBL/GenBank/DDBJ databases">
        <authorList>
            <consortium name="Pathogen Informatics"/>
        </authorList>
    </citation>
    <scope>NUCLEOTIDE SEQUENCE [LARGE SCALE GENOMIC DNA]</scope>
    <source>
        <strain evidence="3">e552</strain>
    </source>
</reference>